<dbReference type="GO" id="GO:0005886">
    <property type="term" value="C:plasma membrane"/>
    <property type="evidence" value="ECO:0007669"/>
    <property type="project" value="UniProtKB-SubCell"/>
</dbReference>
<dbReference type="GO" id="GO:0098552">
    <property type="term" value="C:side of membrane"/>
    <property type="evidence" value="ECO:0007669"/>
    <property type="project" value="UniProtKB-KW"/>
</dbReference>
<keyword evidence="7 17" id="KW-0732">Signal</keyword>
<dbReference type="SUPFAM" id="SSF51445">
    <property type="entry name" value="(Trans)glycosidases"/>
    <property type="match status" value="1"/>
</dbReference>
<dbReference type="Pfam" id="PF07983">
    <property type="entry name" value="X8"/>
    <property type="match status" value="1"/>
</dbReference>
<feature type="chain" id="PRO_5032594938" description="glucan endo-1,3-beta-D-glucosidase" evidence="17">
    <location>
        <begin position="23"/>
        <end position="480"/>
    </location>
</feature>
<dbReference type="GO" id="GO:0006952">
    <property type="term" value="P:defense response"/>
    <property type="evidence" value="ECO:0007669"/>
    <property type="project" value="UniProtKB-KW"/>
</dbReference>
<dbReference type="SMART" id="SM00768">
    <property type="entry name" value="X8"/>
    <property type="match status" value="1"/>
</dbReference>
<comment type="caution">
    <text evidence="19">The sequence shown here is derived from an EMBL/GenBank/DDBJ whole genome shotgun (WGS) entry which is preliminary data.</text>
</comment>
<keyword evidence="9" id="KW-0611">Plant defense</keyword>
<dbReference type="PROSITE" id="PS00587">
    <property type="entry name" value="GLYCOSYL_HYDROL_F17"/>
    <property type="match status" value="1"/>
</dbReference>
<evidence type="ECO:0000256" key="10">
    <source>
        <dbReference type="ARBA" id="ARBA00023136"/>
    </source>
</evidence>
<dbReference type="Gene3D" id="1.20.58.1040">
    <property type="match status" value="1"/>
</dbReference>
<keyword evidence="6" id="KW-0336">GPI-anchor</keyword>
<keyword evidence="10" id="KW-0472">Membrane</keyword>
<organism evidence="19 20">
    <name type="scientific">Rhododendron simsii</name>
    <name type="common">Sims's rhododendron</name>
    <dbReference type="NCBI Taxonomy" id="118357"/>
    <lineage>
        <taxon>Eukaryota</taxon>
        <taxon>Viridiplantae</taxon>
        <taxon>Streptophyta</taxon>
        <taxon>Embryophyta</taxon>
        <taxon>Tracheophyta</taxon>
        <taxon>Spermatophyta</taxon>
        <taxon>Magnoliopsida</taxon>
        <taxon>eudicotyledons</taxon>
        <taxon>Gunneridae</taxon>
        <taxon>Pentapetalae</taxon>
        <taxon>asterids</taxon>
        <taxon>Ericales</taxon>
        <taxon>Ericaceae</taxon>
        <taxon>Ericoideae</taxon>
        <taxon>Rhodoreae</taxon>
        <taxon>Rhododendron</taxon>
    </lineage>
</organism>
<dbReference type="EMBL" id="WJXA01000003">
    <property type="protein sequence ID" value="KAF7148985.1"/>
    <property type="molecule type" value="Genomic_DNA"/>
</dbReference>
<evidence type="ECO:0000256" key="1">
    <source>
        <dbReference type="ARBA" id="ARBA00000382"/>
    </source>
</evidence>
<evidence type="ECO:0000256" key="9">
    <source>
        <dbReference type="ARBA" id="ARBA00022821"/>
    </source>
</evidence>
<evidence type="ECO:0000313" key="20">
    <source>
        <dbReference type="Proteomes" id="UP000626092"/>
    </source>
</evidence>
<keyword evidence="8 16" id="KW-0378">Hydrolase</keyword>
<comment type="catalytic activity">
    <reaction evidence="1">
        <text>Hydrolysis of (1-&gt;3)-beta-D-glucosidic linkages in (1-&gt;3)-beta-D-glucans.</text>
        <dbReference type="EC" id="3.2.1.39"/>
    </reaction>
</comment>
<keyword evidence="13" id="KW-0449">Lipoprotein</keyword>
<comment type="similarity">
    <text evidence="3 15">Belongs to the glycosyl hydrolase 17 family.</text>
</comment>
<dbReference type="FunFam" id="3.20.20.80:FF:000008">
    <property type="entry name" value="Glucan endo-1,3-beta-glucosidase 5"/>
    <property type="match status" value="1"/>
</dbReference>
<dbReference type="InterPro" id="IPR017853">
    <property type="entry name" value="GH"/>
</dbReference>
<dbReference type="AlphaFoldDB" id="A0A834HB04"/>
<dbReference type="Proteomes" id="UP000626092">
    <property type="component" value="Unassembled WGS sequence"/>
</dbReference>
<gene>
    <name evidence="19" type="ORF">RHSIM_Rhsim03G0000600</name>
</gene>
<accession>A0A834HB04</accession>
<keyword evidence="12" id="KW-0325">Glycoprotein</keyword>
<dbReference type="InterPro" id="IPR044965">
    <property type="entry name" value="Glyco_hydro_17_plant"/>
</dbReference>
<evidence type="ECO:0000313" key="19">
    <source>
        <dbReference type="EMBL" id="KAF7148985.1"/>
    </source>
</evidence>
<dbReference type="GO" id="GO:0042973">
    <property type="term" value="F:glucan endo-1,3-beta-D-glucosidase activity"/>
    <property type="evidence" value="ECO:0007669"/>
    <property type="project" value="UniProtKB-EC"/>
</dbReference>
<keyword evidence="14 16" id="KW-0326">Glycosidase</keyword>
<keyword evidence="5" id="KW-1003">Cell membrane</keyword>
<evidence type="ECO:0000256" key="4">
    <source>
        <dbReference type="ARBA" id="ARBA00012780"/>
    </source>
</evidence>
<evidence type="ECO:0000259" key="18">
    <source>
        <dbReference type="SMART" id="SM00768"/>
    </source>
</evidence>
<evidence type="ECO:0000256" key="8">
    <source>
        <dbReference type="ARBA" id="ARBA00022801"/>
    </source>
</evidence>
<evidence type="ECO:0000256" key="11">
    <source>
        <dbReference type="ARBA" id="ARBA00023157"/>
    </source>
</evidence>
<reference evidence="19" key="1">
    <citation type="submission" date="2019-11" db="EMBL/GenBank/DDBJ databases">
        <authorList>
            <person name="Liu Y."/>
            <person name="Hou J."/>
            <person name="Li T.-Q."/>
            <person name="Guan C.-H."/>
            <person name="Wu X."/>
            <person name="Wu H.-Z."/>
            <person name="Ling F."/>
            <person name="Zhang R."/>
            <person name="Shi X.-G."/>
            <person name="Ren J.-P."/>
            <person name="Chen E.-F."/>
            <person name="Sun J.-M."/>
        </authorList>
    </citation>
    <scope>NUCLEOTIDE SEQUENCE</scope>
    <source>
        <strain evidence="19">Adult_tree_wgs_1</strain>
        <tissue evidence="19">Leaves</tissue>
    </source>
</reference>
<name>A0A834HB04_RHOSS</name>
<proteinExistence type="inferred from homology"/>
<feature type="domain" description="X8" evidence="18">
    <location>
        <begin position="369"/>
        <end position="452"/>
    </location>
</feature>
<evidence type="ECO:0000256" key="14">
    <source>
        <dbReference type="ARBA" id="ARBA00023295"/>
    </source>
</evidence>
<keyword evidence="20" id="KW-1185">Reference proteome</keyword>
<dbReference type="EC" id="3.2.1.39" evidence="4"/>
<dbReference type="OrthoDB" id="408788at2759"/>
<dbReference type="PANTHER" id="PTHR32227">
    <property type="entry name" value="GLUCAN ENDO-1,3-BETA-GLUCOSIDASE BG1-RELATED-RELATED"/>
    <property type="match status" value="1"/>
</dbReference>
<evidence type="ECO:0000256" key="15">
    <source>
        <dbReference type="RuleBase" id="RU004335"/>
    </source>
</evidence>
<feature type="signal peptide" evidence="17">
    <location>
        <begin position="1"/>
        <end position="22"/>
    </location>
</feature>
<dbReference type="FunFam" id="1.20.58.1040:FF:000002">
    <property type="entry name" value="Glucan endo-1,3-beta-glucosidase 8"/>
    <property type="match status" value="1"/>
</dbReference>
<evidence type="ECO:0000256" key="16">
    <source>
        <dbReference type="RuleBase" id="RU004336"/>
    </source>
</evidence>
<evidence type="ECO:0000256" key="12">
    <source>
        <dbReference type="ARBA" id="ARBA00023180"/>
    </source>
</evidence>
<keyword evidence="11" id="KW-1015">Disulfide bond</keyword>
<evidence type="ECO:0000256" key="2">
    <source>
        <dbReference type="ARBA" id="ARBA00004609"/>
    </source>
</evidence>
<dbReference type="Pfam" id="PF00332">
    <property type="entry name" value="Glyco_hydro_17"/>
    <property type="match status" value="1"/>
</dbReference>
<protein>
    <recommendedName>
        <fullName evidence="4">glucan endo-1,3-beta-D-glucosidase</fullName>
        <ecNumber evidence="4">3.2.1.39</ecNumber>
    </recommendedName>
</protein>
<dbReference type="Gene3D" id="3.20.20.80">
    <property type="entry name" value="Glycosidases"/>
    <property type="match status" value="1"/>
</dbReference>
<evidence type="ECO:0000256" key="17">
    <source>
        <dbReference type="SAM" id="SignalP"/>
    </source>
</evidence>
<sequence>MSDVWVWLCLLVVGQMGGGLLGEVEGLGVNWGTQATHQLPPKVVVQMLTDNGIQKVKLFDAAQYTMSALSGSNIEVMVAIPNDQLSAMTDYKRAKQWVQHNISRYNFNGGVNIKYVAVGNEPFLQSYNNSFLNVTFPALQNIQNALNEAGVGDSIKATVPLNADVYGSPQNNPVPSAGTFRSDISGLMTQIVQFLNQNNAPFTVNIYPFLSLYDNDNFPVDYAFFDGVSAPIVDSNGIQYTNVFDANFDTLVSALNAAGFGNLTVLVGEVGWPTDGDKNANLNYAYRFYNGLLQRLAANRGTPLRPGYIEVYLFGFIDEDAKSVAPGNFERHWGIFRFDGQPKYPMDLSGQGQNKYLVAAQNVQYLPKTWCMFNPNATDLSKLADNINYACTFSDCTSLGYGSSCNGLDANGNASYAFNMYYQVQNQDDLSCNFQGLAMVTTQNISQGNCNFSIQIASSSTRGRSLLAWAILAVSALVLL</sequence>
<evidence type="ECO:0000256" key="6">
    <source>
        <dbReference type="ARBA" id="ARBA00022622"/>
    </source>
</evidence>
<evidence type="ECO:0000256" key="5">
    <source>
        <dbReference type="ARBA" id="ARBA00022475"/>
    </source>
</evidence>
<evidence type="ECO:0000256" key="7">
    <source>
        <dbReference type="ARBA" id="ARBA00022729"/>
    </source>
</evidence>
<dbReference type="InterPro" id="IPR012946">
    <property type="entry name" value="X8"/>
</dbReference>
<dbReference type="InterPro" id="IPR000490">
    <property type="entry name" value="Glyco_hydro_17"/>
</dbReference>
<evidence type="ECO:0000256" key="3">
    <source>
        <dbReference type="ARBA" id="ARBA00008773"/>
    </source>
</evidence>
<dbReference type="GO" id="GO:0005975">
    <property type="term" value="P:carbohydrate metabolic process"/>
    <property type="evidence" value="ECO:0007669"/>
    <property type="project" value="InterPro"/>
</dbReference>
<evidence type="ECO:0000256" key="13">
    <source>
        <dbReference type="ARBA" id="ARBA00023288"/>
    </source>
</evidence>
<comment type="subcellular location">
    <subcellularLocation>
        <location evidence="2">Cell membrane</location>
        <topology evidence="2">Lipid-anchor</topology>
        <topology evidence="2">GPI-anchor</topology>
    </subcellularLocation>
</comment>